<dbReference type="AlphaFoldDB" id="A0A0M0JZX7"/>
<keyword evidence="1" id="KW-0472">Membrane</keyword>
<evidence type="ECO:0000313" key="3">
    <source>
        <dbReference type="EMBL" id="KOO31887.1"/>
    </source>
</evidence>
<feature type="domain" description="CN hydrolase" evidence="2">
    <location>
        <begin position="1"/>
        <end position="132"/>
    </location>
</feature>
<dbReference type="Gene3D" id="3.60.110.10">
    <property type="entry name" value="Carbon-nitrogen hydrolase"/>
    <property type="match status" value="1"/>
</dbReference>
<dbReference type="PROSITE" id="PS50263">
    <property type="entry name" value="CN_HYDROLASE"/>
    <property type="match status" value="1"/>
</dbReference>
<organism evidence="3 4">
    <name type="scientific">Chrysochromulina tobinii</name>
    <dbReference type="NCBI Taxonomy" id="1460289"/>
    <lineage>
        <taxon>Eukaryota</taxon>
        <taxon>Haptista</taxon>
        <taxon>Haptophyta</taxon>
        <taxon>Prymnesiophyceae</taxon>
        <taxon>Prymnesiales</taxon>
        <taxon>Chrysochromulinaceae</taxon>
        <taxon>Chrysochromulina</taxon>
    </lineage>
</organism>
<reference evidence="4" key="1">
    <citation type="journal article" date="2015" name="PLoS Genet.">
        <title>Genome Sequence and Transcriptome Analyses of Chrysochromulina tobin: Metabolic Tools for Enhanced Algal Fitness in the Prominent Order Prymnesiales (Haptophyceae).</title>
        <authorList>
            <person name="Hovde B.T."/>
            <person name="Deodato C.R."/>
            <person name="Hunsperger H.M."/>
            <person name="Ryken S.A."/>
            <person name="Yost W."/>
            <person name="Jha R.K."/>
            <person name="Patterson J."/>
            <person name="Monnat R.J. Jr."/>
            <person name="Barlow S.B."/>
            <person name="Starkenburg S.R."/>
            <person name="Cattolico R.A."/>
        </authorList>
    </citation>
    <scope>NUCLEOTIDE SEQUENCE</scope>
    <source>
        <strain evidence="4">CCMP291</strain>
    </source>
</reference>
<proteinExistence type="predicted"/>
<evidence type="ECO:0000313" key="4">
    <source>
        <dbReference type="Proteomes" id="UP000037460"/>
    </source>
</evidence>
<keyword evidence="1" id="KW-0812">Transmembrane</keyword>
<gene>
    <name evidence="3" type="ORF">Ctob_012863</name>
</gene>
<dbReference type="PANTHER" id="PTHR23088">
    <property type="entry name" value="NITRILASE-RELATED"/>
    <property type="match status" value="1"/>
</dbReference>
<name>A0A0M0JZX7_9EUKA</name>
<accession>A0A0M0JZX7</accession>
<sequence>MVGLVESKQAIAGRELLSCDSPVGKLGLAICYDMRFPEMHQKLTFTHGAEVLTFPSAFAMKTGEAHWETLLRCRAIECQTYVVAAAQVGQHNEHGNKRQSWGHAMAVDPWGKVVAQFGGAGDVGVKPFEIDLDLVQKTRDNMPMHTHRRYDLYTDQPVAGGQSLFSALPHLAYAAAVPIGLFMVASATRVLRARAA</sequence>
<dbReference type="InterPro" id="IPR003010">
    <property type="entry name" value="C-N_Hydrolase"/>
</dbReference>
<dbReference type="Proteomes" id="UP000037460">
    <property type="component" value="Unassembled WGS sequence"/>
</dbReference>
<comment type="caution">
    <text evidence="3">The sequence shown here is derived from an EMBL/GenBank/DDBJ whole genome shotgun (WGS) entry which is preliminary data.</text>
</comment>
<evidence type="ECO:0000256" key="1">
    <source>
        <dbReference type="SAM" id="Phobius"/>
    </source>
</evidence>
<dbReference type="InterPro" id="IPR036526">
    <property type="entry name" value="C-N_Hydrolase_sf"/>
</dbReference>
<feature type="transmembrane region" description="Helical" evidence="1">
    <location>
        <begin position="171"/>
        <end position="191"/>
    </location>
</feature>
<evidence type="ECO:0000259" key="2">
    <source>
        <dbReference type="PROSITE" id="PS50263"/>
    </source>
</evidence>
<protein>
    <submittedName>
        <fullName evidence="3">Nitrilase and fragile histidine triad fusion protein hit-like protein</fullName>
    </submittedName>
</protein>
<dbReference type="Pfam" id="PF00795">
    <property type="entry name" value="CN_hydrolase"/>
    <property type="match status" value="1"/>
</dbReference>
<keyword evidence="1" id="KW-1133">Transmembrane helix</keyword>
<dbReference type="SUPFAM" id="SSF56317">
    <property type="entry name" value="Carbon-nitrogen hydrolase"/>
    <property type="match status" value="1"/>
</dbReference>
<dbReference type="PANTHER" id="PTHR23088:SF27">
    <property type="entry name" value="DEAMINATED GLUTATHIONE AMIDASE"/>
    <property type="match status" value="1"/>
</dbReference>
<keyword evidence="4" id="KW-1185">Reference proteome</keyword>
<dbReference type="EMBL" id="JWZX01001906">
    <property type="protein sequence ID" value="KOO31887.1"/>
    <property type="molecule type" value="Genomic_DNA"/>
</dbReference>
<dbReference type="OrthoDB" id="10250282at2759"/>